<dbReference type="PaxDb" id="4565-Traes_2BS_246F40694.2"/>
<feature type="coiled-coil region" evidence="3">
    <location>
        <begin position="266"/>
        <end position="355"/>
    </location>
</feature>
<feature type="region of interest" description="Disordered" evidence="4">
    <location>
        <begin position="498"/>
        <end position="518"/>
    </location>
</feature>
<dbReference type="Gramene" id="TraesNOR2B03G00876440.1">
    <property type="protein sequence ID" value="TraesNOR2B03G00876440.1"/>
    <property type="gene ID" value="TraesNOR2B03G00876440"/>
</dbReference>
<name>A0A3B6C0A9_WHEAT</name>
<dbReference type="Pfam" id="PF05701">
    <property type="entry name" value="WEMBL"/>
    <property type="match status" value="1"/>
</dbReference>
<organism evidence="5">
    <name type="scientific">Triticum aestivum</name>
    <name type="common">Wheat</name>
    <dbReference type="NCBI Taxonomy" id="4565"/>
    <lineage>
        <taxon>Eukaryota</taxon>
        <taxon>Viridiplantae</taxon>
        <taxon>Streptophyta</taxon>
        <taxon>Embryophyta</taxon>
        <taxon>Tracheophyta</taxon>
        <taxon>Spermatophyta</taxon>
        <taxon>Magnoliopsida</taxon>
        <taxon>Liliopsida</taxon>
        <taxon>Poales</taxon>
        <taxon>Poaceae</taxon>
        <taxon>BOP clade</taxon>
        <taxon>Pooideae</taxon>
        <taxon>Triticodae</taxon>
        <taxon>Triticeae</taxon>
        <taxon>Triticinae</taxon>
        <taxon>Triticum</taxon>
    </lineage>
</organism>
<dbReference type="Gene3D" id="1.10.287.1490">
    <property type="match status" value="1"/>
</dbReference>
<dbReference type="OrthoDB" id="649232at2759"/>
<reference evidence="5" key="1">
    <citation type="submission" date="2018-08" db="EMBL/GenBank/DDBJ databases">
        <authorList>
            <person name="Rossello M."/>
        </authorList>
    </citation>
    <scope>NUCLEOTIDE SEQUENCE [LARGE SCALE GENOMIC DNA]</scope>
    <source>
        <strain evidence="5">cv. Chinese Spring</strain>
    </source>
</reference>
<dbReference type="GO" id="GO:0005829">
    <property type="term" value="C:cytosol"/>
    <property type="evidence" value="ECO:0000318"/>
    <property type="project" value="GO_Central"/>
</dbReference>
<accession>A0A3B6C0A9</accession>
<reference evidence="5" key="2">
    <citation type="submission" date="2018-10" db="UniProtKB">
        <authorList>
            <consortium name="EnsemblPlants"/>
        </authorList>
    </citation>
    <scope>IDENTIFICATION</scope>
</reference>
<dbReference type="SMR" id="A0A3B6C0A9"/>
<evidence type="ECO:0000313" key="5">
    <source>
        <dbReference type="EnsemblPlants" id="TraesCS2B02G124200.1"/>
    </source>
</evidence>
<dbReference type="PANTHER" id="PTHR32054">
    <property type="entry name" value="HEAVY CHAIN, PUTATIVE, EXPRESSED-RELATED-RELATED"/>
    <property type="match status" value="1"/>
</dbReference>
<dbReference type="Gramene" id="TraesARI2B03G00875910.1">
    <property type="protein sequence ID" value="TraesARI2B03G00875910.1"/>
    <property type="gene ID" value="TraesARI2B03G00875910"/>
</dbReference>
<feature type="compositionally biased region" description="Polar residues" evidence="4">
    <location>
        <begin position="155"/>
        <end position="164"/>
    </location>
</feature>
<dbReference type="InterPro" id="IPR008545">
    <property type="entry name" value="Web"/>
</dbReference>
<gene>
    <name evidence="5" type="primary">LOC123043695</name>
</gene>
<evidence type="ECO:0000256" key="4">
    <source>
        <dbReference type="SAM" id="MobiDB-lite"/>
    </source>
</evidence>
<feature type="compositionally biased region" description="Basic and acidic residues" evidence="4">
    <location>
        <begin position="141"/>
        <end position="150"/>
    </location>
</feature>
<keyword evidence="6" id="KW-1185">Reference proteome</keyword>
<sequence>MEEEARPPLLPVRVPVNGEDLAPPSAGACGVGVGVGGGRAEIDTSAPFESVREAVDRFGGSAAWSSHLVNRIFAHHKKQNQTVCGGTEDEQRANLAEQTAQIEKELGAKERETLDVLKQLESAKKIIADLKLKIQKKTGEDTLQPEEEKQQQQQDSNCSFTELSTAEPEVKRPEGNAEATEVQTAEPEAKQQPEGNAEVAEMQTTEPEVKQPDGNANAGADVDMCAGLDEQEHQQQHPNLVLMELEQAKSNLNRTTGDLAAIRASIESLRNDIATEKVLVERSREKVSSDATLVSSLKQELDQTTQKLQTLKDLQRRREDPSDIFFEIKRMTSEIEQLRNAANASKSEAMMLAAEIEQTKATIGTAEVRCLAAKKMEEAARAAEALALAEIKALLCSEASAQDLQDTDGVSLSVEEYNELASMAQEADESSRNKIAAAMVHVDEANQSKSESLTRLEEAKMEVEECKKALQEALKRVETANRRKFAVEETLRRCRSETGHKRRSFRGSPKFKTAAHRHRDDSHCMDIIDVSDNSMKPTLSIGQILSMKLMGPDGYDKSVSDDTSTSETSSVSLGQILNRRQAILTYSSDASANKKFSGKRKKFAFTGLSVFLAKQAKSKKKRGSDEN</sequence>
<comment type="similarity">
    <text evidence="1">Belongs to the WEB family.</text>
</comment>
<dbReference type="GeneID" id="123043695"/>
<dbReference type="Gramene" id="TraesCAD_scaffold_002368_01G000200.1">
    <property type="protein sequence ID" value="TraesCAD_scaffold_002368_01G000200.1"/>
    <property type="gene ID" value="TraesCAD_scaffold_002368_01G000200"/>
</dbReference>
<evidence type="ECO:0000256" key="2">
    <source>
        <dbReference type="ARBA" id="ARBA00023054"/>
    </source>
</evidence>
<dbReference type="Gramene" id="TraesROB_scaffold_001941_01G000200.1">
    <property type="protein sequence ID" value="TraesROB_scaffold_001941_01G000200.1"/>
    <property type="gene ID" value="TraesROB_scaffold_001941_01G000200"/>
</dbReference>
<proteinExistence type="inferred from homology"/>
<evidence type="ECO:0000313" key="6">
    <source>
        <dbReference type="Proteomes" id="UP000019116"/>
    </source>
</evidence>
<dbReference type="Gramene" id="TraesCS2B03G0305600.1">
    <property type="protein sequence ID" value="TraesCS2B03G0305600.1.CDS"/>
    <property type="gene ID" value="TraesCS2B03G0305600"/>
</dbReference>
<dbReference type="Gramene" id="TraesJUL2B03G00870060.1">
    <property type="protein sequence ID" value="TraesJUL2B03G00870060.1"/>
    <property type="gene ID" value="TraesJUL2B03G00870060"/>
</dbReference>
<dbReference type="RefSeq" id="XP_044322161.1">
    <property type="nucleotide sequence ID" value="XM_044466226.1"/>
</dbReference>
<dbReference type="GO" id="GO:0009904">
    <property type="term" value="P:chloroplast accumulation movement"/>
    <property type="evidence" value="ECO:0000318"/>
    <property type="project" value="GO_Central"/>
</dbReference>
<dbReference type="Gramene" id="TraesRN2B0100313200.1">
    <property type="protein sequence ID" value="TraesRN2B0100313200.1"/>
    <property type="gene ID" value="TraesRN2B0100313200"/>
</dbReference>
<dbReference type="Gramene" id="TraesCS2B02G124200.1">
    <property type="protein sequence ID" value="TraesCS2B02G124200.1"/>
    <property type="gene ID" value="TraesCS2B02G124200"/>
</dbReference>
<dbReference type="FunFam" id="1.10.287.1490:FF:000027">
    <property type="entry name" value="Myosin heavy chain-like"/>
    <property type="match status" value="1"/>
</dbReference>
<dbReference type="Gramene" id="TraesJAG2B03G00864840.1">
    <property type="protein sequence ID" value="TraesJAG2B03G00864840.1"/>
    <property type="gene ID" value="TraesJAG2B03G00864840"/>
</dbReference>
<feature type="coiled-coil region" evidence="3">
    <location>
        <begin position="92"/>
        <end position="140"/>
    </location>
</feature>
<evidence type="ECO:0000256" key="1">
    <source>
        <dbReference type="ARBA" id="ARBA00005485"/>
    </source>
</evidence>
<feature type="coiled-coil region" evidence="3">
    <location>
        <begin position="442"/>
        <end position="490"/>
    </location>
</feature>
<dbReference type="AlphaFoldDB" id="A0A3B6C0A9"/>
<dbReference type="PANTHER" id="PTHR32054:SF4">
    <property type="entry name" value="OS07G0677900 PROTEIN"/>
    <property type="match status" value="1"/>
</dbReference>
<evidence type="ECO:0000256" key="3">
    <source>
        <dbReference type="SAM" id="Coils"/>
    </source>
</evidence>
<dbReference type="Proteomes" id="UP000019116">
    <property type="component" value="Chromosome 2B"/>
</dbReference>
<dbReference type="Gramene" id="TraesMAC2B03G00864270.1">
    <property type="protein sequence ID" value="TraesMAC2B03G00864270.1"/>
    <property type="gene ID" value="TraesMAC2B03G00864270"/>
</dbReference>
<dbReference type="Gramene" id="TraesKAR2B01G0080770.1">
    <property type="protein sequence ID" value="cds.TraesKAR2B01G0080770.1"/>
    <property type="gene ID" value="TraesKAR2B01G0080770"/>
</dbReference>
<keyword evidence="2 3" id="KW-0175">Coiled coil</keyword>
<dbReference type="OMA" id="HFKKMGE"/>
<dbReference type="GO" id="GO:0009903">
    <property type="term" value="P:chloroplast avoidance movement"/>
    <property type="evidence" value="ECO:0000318"/>
    <property type="project" value="GO_Central"/>
</dbReference>
<evidence type="ECO:0008006" key="7">
    <source>
        <dbReference type="Google" id="ProtNLM"/>
    </source>
</evidence>
<protein>
    <recommendedName>
        <fullName evidence="7">WEB family protein</fullName>
    </recommendedName>
</protein>
<dbReference type="EnsemblPlants" id="TraesCS2B02G124200.1">
    <property type="protein sequence ID" value="TraesCS2B02G124200.1"/>
    <property type="gene ID" value="TraesCS2B02G124200"/>
</dbReference>
<feature type="region of interest" description="Disordered" evidence="4">
    <location>
        <begin position="141"/>
        <end position="218"/>
    </location>
</feature>